<gene>
    <name evidence="2" type="ORF">S12H4_41768</name>
</gene>
<feature type="region of interest" description="Disordered" evidence="1">
    <location>
        <begin position="23"/>
        <end position="50"/>
    </location>
</feature>
<feature type="non-terminal residue" evidence="2">
    <location>
        <position position="50"/>
    </location>
</feature>
<organism evidence="2">
    <name type="scientific">marine sediment metagenome</name>
    <dbReference type="NCBI Taxonomy" id="412755"/>
    <lineage>
        <taxon>unclassified sequences</taxon>
        <taxon>metagenomes</taxon>
        <taxon>ecological metagenomes</taxon>
    </lineage>
</organism>
<reference evidence="2" key="1">
    <citation type="journal article" date="2014" name="Front. Microbiol.">
        <title>High frequency of phylogenetically diverse reductive dehalogenase-homologous genes in deep subseafloor sedimentary metagenomes.</title>
        <authorList>
            <person name="Kawai M."/>
            <person name="Futagami T."/>
            <person name="Toyoda A."/>
            <person name="Takaki Y."/>
            <person name="Nishi S."/>
            <person name="Hori S."/>
            <person name="Arai W."/>
            <person name="Tsubouchi T."/>
            <person name="Morono Y."/>
            <person name="Uchiyama I."/>
            <person name="Ito T."/>
            <person name="Fujiyama A."/>
            <person name="Inagaki F."/>
            <person name="Takami H."/>
        </authorList>
    </citation>
    <scope>NUCLEOTIDE SEQUENCE</scope>
    <source>
        <strain evidence="2">Expedition CK06-06</strain>
    </source>
</reference>
<evidence type="ECO:0000256" key="1">
    <source>
        <dbReference type="SAM" id="MobiDB-lite"/>
    </source>
</evidence>
<dbReference type="AlphaFoldDB" id="X1V8J4"/>
<comment type="caution">
    <text evidence="2">The sequence shown here is derived from an EMBL/GenBank/DDBJ whole genome shotgun (WGS) entry which is preliminary data.</text>
</comment>
<dbReference type="EMBL" id="BARW01025485">
    <property type="protein sequence ID" value="GAJ09116.1"/>
    <property type="molecule type" value="Genomic_DNA"/>
</dbReference>
<sequence>MTGGPRAGYVHYLRSWLAQIGAKSIEPPPPPVHEQRPGPIHPVTDVDEDN</sequence>
<name>X1V8J4_9ZZZZ</name>
<evidence type="ECO:0000313" key="2">
    <source>
        <dbReference type="EMBL" id="GAJ09116.1"/>
    </source>
</evidence>
<proteinExistence type="predicted"/>
<accession>X1V8J4</accession>
<protein>
    <submittedName>
        <fullName evidence="2">Uncharacterized protein</fullName>
    </submittedName>
</protein>